<dbReference type="EMBL" id="JBEZNA010000002">
    <property type="protein sequence ID" value="MEU9575936.1"/>
    <property type="molecule type" value="Genomic_DNA"/>
</dbReference>
<organism evidence="1 2">
    <name type="scientific">Streptomyces chilikensis</name>
    <dbReference type="NCBI Taxonomy" id="1194079"/>
    <lineage>
        <taxon>Bacteria</taxon>
        <taxon>Bacillati</taxon>
        <taxon>Actinomycetota</taxon>
        <taxon>Actinomycetes</taxon>
        <taxon>Kitasatosporales</taxon>
        <taxon>Streptomycetaceae</taxon>
        <taxon>Streptomyces</taxon>
    </lineage>
</organism>
<reference evidence="1 2" key="1">
    <citation type="submission" date="2024-06" db="EMBL/GenBank/DDBJ databases">
        <title>The Natural Products Discovery Center: Release of the First 8490 Sequenced Strains for Exploring Actinobacteria Biosynthetic Diversity.</title>
        <authorList>
            <person name="Kalkreuter E."/>
            <person name="Kautsar S.A."/>
            <person name="Yang D."/>
            <person name="Bader C.D."/>
            <person name="Teijaro C.N."/>
            <person name="Fluegel L."/>
            <person name="Davis C.M."/>
            <person name="Simpson J.R."/>
            <person name="Lauterbach L."/>
            <person name="Steele A.D."/>
            <person name="Gui C."/>
            <person name="Meng S."/>
            <person name="Li G."/>
            <person name="Viehrig K."/>
            <person name="Ye F."/>
            <person name="Su P."/>
            <person name="Kiefer A.F."/>
            <person name="Nichols A."/>
            <person name="Cepeda A.J."/>
            <person name="Yan W."/>
            <person name="Fan B."/>
            <person name="Jiang Y."/>
            <person name="Adhikari A."/>
            <person name="Zheng C.-J."/>
            <person name="Schuster L."/>
            <person name="Cowan T.M."/>
            <person name="Smanski M.J."/>
            <person name="Chevrette M.G."/>
            <person name="De Carvalho L.P.S."/>
            <person name="Shen B."/>
        </authorList>
    </citation>
    <scope>NUCLEOTIDE SEQUENCE [LARGE SCALE GENOMIC DNA]</scope>
    <source>
        <strain evidence="1 2">NPDC048117</strain>
    </source>
</reference>
<comment type="caution">
    <text evidence="1">The sequence shown here is derived from an EMBL/GenBank/DDBJ whole genome shotgun (WGS) entry which is preliminary data.</text>
</comment>
<accession>A0ABV3EIE6</accession>
<dbReference type="RefSeq" id="WP_359267957.1">
    <property type="nucleotide sequence ID" value="NZ_JBEZNA010000002.1"/>
</dbReference>
<protein>
    <submittedName>
        <fullName evidence="1">Uncharacterized protein</fullName>
    </submittedName>
</protein>
<sequence>MPRKERTPRRLVADGRTYLWRHRHSHRRPDGGRAVDCRQVLALSTPPTRPATAGGRLRIVFADGPGRLVPGGAYTGSGHVGLVAGAVLNLHEPGAVRALLDVALARGWQPDVPGEVEVDGWSLLDEAAAGRGGGAGAADA</sequence>
<evidence type="ECO:0000313" key="2">
    <source>
        <dbReference type="Proteomes" id="UP001551584"/>
    </source>
</evidence>
<dbReference type="Proteomes" id="UP001551584">
    <property type="component" value="Unassembled WGS sequence"/>
</dbReference>
<keyword evidence="2" id="KW-1185">Reference proteome</keyword>
<evidence type="ECO:0000313" key="1">
    <source>
        <dbReference type="EMBL" id="MEU9575936.1"/>
    </source>
</evidence>
<proteinExistence type="predicted"/>
<name>A0ABV3EIE6_9ACTN</name>
<gene>
    <name evidence="1" type="ORF">AB0D95_01310</name>
</gene>